<proteinExistence type="predicted"/>
<dbReference type="EMBL" id="AYXO01000056">
    <property type="protein sequence ID" value="ETA05258.1"/>
    <property type="molecule type" value="Genomic_DNA"/>
</dbReference>
<dbReference type="Proteomes" id="UP000035035">
    <property type="component" value="Unassembled WGS sequence"/>
</dbReference>
<gene>
    <name evidence="1" type="ORF">V525_19840</name>
</gene>
<name>W9D7L0_9ACTN</name>
<evidence type="ECO:0000313" key="2">
    <source>
        <dbReference type="Proteomes" id="UP000035035"/>
    </source>
</evidence>
<comment type="caution">
    <text evidence="1">The sequence shown here is derived from an EMBL/GenBank/DDBJ whole genome shotgun (WGS) entry which is preliminary data.</text>
</comment>
<evidence type="ECO:0000313" key="1">
    <source>
        <dbReference type="EMBL" id="ETA05258.1"/>
    </source>
</evidence>
<keyword evidence="2" id="KW-1185">Reference proteome</keyword>
<protein>
    <submittedName>
        <fullName evidence="1">Uncharacterized protein</fullName>
    </submittedName>
</protein>
<sequence>MQDSDSGEELELGLMMVILDGVERLIART</sequence>
<dbReference type="AlphaFoldDB" id="W9D7L0"/>
<reference evidence="1 2" key="1">
    <citation type="journal article" date="2014" name="Genome Announc.">
        <title>Draft Genome Sequence of Gordonia alkanivorans Strain CGMCC6845, a Halotolerant Hydrocarbon-Degrading Bacterium.</title>
        <authorList>
            <person name="Wang X."/>
            <person name="Jin D."/>
            <person name="Zhou L."/>
            <person name="Wu L."/>
            <person name="An W."/>
            <person name="Zhao L."/>
        </authorList>
    </citation>
    <scope>NUCLEOTIDE SEQUENCE [LARGE SCALE GENOMIC DNA]</scope>
    <source>
        <strain evidence="1 2">CGMCC 6845</strain>
    </source>
</reference>
<dbReference type="HOGENOM" id="CLU_3409413_0_0_11"/>
<organism evidence="1 2">
    <name type="scientific">Gordonia alkanivorans CGMCC 6845</name>
    <dbReference type="NCBI Taxonomy" id="1423140"/>
    <lineage>
        <taxon>Bacteria</taxon>
        <taxon>Bacillati</taxon>
        <taxon>Actinomycetota</taxon>
        <taxon>Actinomycetes</taxon>
        <taxon>Mycobacteriales</taxon>
        <taxon>Gordoniaceae</taxon>
        <taxon>Gordonia</taxon>
    </lineage>
</organism>
<accession>W9D7L0</accession>